<evidence type="ECO:0000313" key="1">
    <source>
        <dbReference type="EMBL" id="SBW23108.1"/>
    </source>
</evidence>
<dbReference type="Proteomes" id="UP000199013">
    <property type="component" value="Unassembled WGS sequence"/>
</dbReference>
<name>A0A1C3P034_9ACTN</name>
<reference evidence="2" key="1">
    <citation type="submission" date="2016-02" db="EMBL/GenBank/DDBJ databases">
        <authorList>
            <person name="Wibberg D."/>
        </authorList>
    </citation>
    <scope>NUCLEOTIDE SEQUENCE [LARGE SCALE GENOMIC DNA]</scope>
</reference>
<organism evidence="1 2">
    <name type="scientific">Candidatus Protofrankia californiensis</name>
    <dbReference type="NCBI Taxonomy" id="1839754"/>
    <lineage>
        <taxon>Bacteria</taxon>
        <taxon>Bacillati</taxon>
        <taxon>Actinomycetota</taxon>
        <taxon>Actinomycetes</taxon>
        <taxon>Frankiales</taxon>
        <taxon>Frankiaceae</taxon>
        <taxon>Protofrankia</taxon>
    </lineage>
</organism>
<dbReference type="EMBL" id="FLUV01001504">
    <property type="protein sequence ID" value="SBW23108.1"/>
    <property type="molecule type" value="Genomic_DNA"/>
</dbReference>
<keyword evidence="2" id="KW-1185">Reference proteome</keyword>
<protein>
    <submittedName>
        <fullName evidence="1">Uncharacterized protein</fullName>
    </submittedName>
</protein>
<evidence type="ECO:0000313" key="2">
    <source>
        <dbReference type="Proteomes" id="UP000199013"/>
    </source>
</evidence>
<sequence>MFDDQRTSPALYALVHLPDADPIPSVAEVVLMFSSPAEADAHATYHGYSSYRVASVTFAIPAQSPRR</sequence>
<proteinExistence type="predicted"/>
<gene>
    <name evidence="1" type="ORF">FDG2_3581</name>
</gene>
<accession>A0A1C3P034</accession>
<dbReference type="AlphaFoldDB" id="A0A1C3P034"/>